<feature type="region of interest" description="Disordered" evidence="3">
    <location>
        <begin position="368"/>
        <end position="412"/>
    </location>
</feature>
<evidence type="ECO:0000313" key="6">
    <source>
        <dbReference type="Proteomes" id="UP001527925"/>
    </source>
</evidence>
<proteinExistence type="predicted"/>
<dbReference type="Pfam" id="PF02212">
    <property type="entry name" value="GED"/>
    <property type="match status" value="1"/>
</dbReference>
<protein>
    <recommendedName>
        <fullName evidence="4">GED domain-containing protein</fullName>
    </recommendedName>
</protein>
<feature type="non-terminal residue" evidence="5">
    <location>
        <position position="1"/>
    </location>
</feature>
<feature type="compositionally biased region" description="Gly residues" evidence="3">
    <location>
        <begin position="548"/>
        <end position="557"/>
    </location>
</feature>
<dbReference type="InterPro" id="IPR022812">
    <property type="entry name" value="Dynamin"/>
</dbReference>
<dbReference type="Gene3D" id="3.40.50.300">
    <property type="entry name" value="P-loop containing nucleotide triphosphate hydrolases"/>
    <property type="match status" value="1"/>
</dbReference>
<feature type="compositionally biased region" description="Pro residues" evidence="3">
    <location>
        <begin position="390"/>
        <end position="401"/>
    </location>
</feature>
<feature type="compositionally biased region" description="Low complexity" evidence="3">
    <location>
        <begin position="306"/>
        <end position="323"/>
    </location>
</feature>
<evidence type="ECO:0000313" key="5">
    <source>
        <dbReference type="EMBL" id="KAL2911200.1"/>
    </source>
</evidence>
<dbReference type="EMBL" id="JADGIZ020000140">
    <property type="protein sequence ID" value="KAL2911200.1"/>
    <property type="molecule type" value="Genomic_DNA"/>
</dbReference>
<evidence type="ECO:0000256" key="2">
    <source>
        <dbReference type="ARBA" id="ARBA00023134"/>
    </source>
</evidence>
<organism evidence="5 6">
    <name type="scientific">Polyrhizophydium stewartii</name>
    <dbReference type="NCBI Taxonomy" id="2732419"/>
    <lineage>
        <taxon>Eukaryota</taxon>
        <taxon>Fungi</taxon>
        <taxon>Fungi incertae sedis</taxon>
        <taxon>Chytridiomycota</taxon>
        <taxon>Chytridiomycota incertae sedis</taxon>
        <taxon>Chytridiomycetes</taxon>
        <taxon>Rhizophydiales</taxon>
        <taxon>Rhizophydiales incertae sedis</taxon>
        <taxon>Polyrhizophydium</taxon>
    </lineage>
</organism>
<dbReference type="InterPro" id="IPR045063">
    <property type="entry name" value="Dynamin_N"/>
</dbReference>
<evidence type="ECO:0000256" key="1">
    <source>
        <dbReference type="ARBA" id="ARBA00022741"/>
    </source>
</evidence>
<dbReference type="SUPFAM" id="SSF52540">
    <property type="entry name" value="P-loop containing nucleoside triphosphate hydrolases"/>
    <property type="match status" value="1"/>
</dbReference>
<feature type="region of interest" description="Disordered" evidence="3">
    <location>
        <begin position="298"/>
        <end position="324"/>
    </location>
</feature>
<sequence length="698" mass="75504">KALLNPSTDPARFEAHAFGDDGADDARANELAFTRNVVCLDVVGAGVNLALVDLPGIIRSVDRKEDAGSIEMIQDLVRTYIARERTIIVAAITCKDEIENQAIVHLARQADPTGSRTLGVLTKPDTIEPGTADRWVQVLSGRQYPLKLGYFMVRCLSKAEIAAHKTFDDARHIEAAFFDTTQPWAALRRRADRFGVPALRAELSRLLTALAETSLPRIKQLAEEAISAAVDELGQMPPAISQDSRIELLQMIRHFCALTTLSINAQSDFKTFYQRVRVHLEHFRERIAATRPKFALDKKGLSATQPPAGHDGADASAAGPAAARSQMLPQLPRPSEFGLTGLAGAATTSLASSISMVIPRFGGFGFSSPSPSPSASPSRPGSPADSASVPSPPRTAKPPPGQAGELLGRVDTRKPMTLGDLRRIIDSQKGRELQGYSPYSAFTFLVSACQEDWEKHAARCMAAVSKELAALVNELVDKVFGRFSNLQSQLRLFTQMFQAQLQQAAMEQIGHLLAMERRLPFTLNSSTFIERKARFLHALTGQLDGSAGDAGSGGGKPQQGSGPDSLQRAIAALAEAGITGLTPQTLVGKLRATGTGTGAGGIDPAVLDLVASTLSYMDIATSRISDTVPMAIEYHFLERMSESLEKELVSRLNVLESDKRDLDALLEEDWGIAERRAAAEARRARLERVWRSLHEFGV</sequence>
<evidence type="ECO:0000259" key="4">
    <source>
        <dbReference type="PROSITE" id="PS51388"/>
    </source>
</evidence>
<dbReference type="Gene3D" id="1.20.120.1240">
    <property type="entry name" value="Dynamin, middle domain"/>
    <property type="match status" value="1"/>
</dbReference>
<dbReference type="InterPro" id="IPR003130">
    <property type="entry name" value="GED"/>
</dbReference>
<name>A0ABR4MV97_9FUNG</name>
<gene>
    <name evidence="5" type="ORF">HK105_209351</name>
</gene>
<dbReference type="PROSITE" id="PS51388">
    <property type="entry name" value="GED"/>
    <property type="match status" value="1"/>
</dbReference>
<dbReference type="SMART" id="SM00053">
    <property type="entry name" value="DYNc"/>
    <property type="match status" value="1"/>
</dbReference>
<keyword evidence="6" id="KW-1185">Reference proteome</keyword>
<dbReference type="PRINTS" id="PR00195">
    <property type="entry name" value="DYNAMIN"/>
</dbReference>
<dbReference type="InterPro" id="IPR020850">
    <property type="entry name" value="GED_dom"/>
</dbReference>
<keyword evidence="2" id="KW-0342">GTP-binding</keyword>
<dbReference type="SMART" id="SM00302">
    <property type="entry name" value="GED"/>
    <property type="match status" value="1"/>
</dbReference>
<feature type="domain" description="GED" evidence="4">
    <location>
        <begin position="606"/>
        <end position="698"/>
    </location>
</feature>
<dbReference type="PANTHER" id="PTHR11566:SF21">
    <property type="entry name" value="DYNAMIN RELATED PROTEIN 1, ISOFORM A"/>
    <property type="match status" value="1"/>
</dbReference>
<dbReference type="Proteomes" id="UP001527925">
    <property type="component" value="Unassembled WGS sequence"/>
</dbReference>
<dbReference type="InterPro" id="IPR000375">
    <property type="entry name" value="Dynamin_stalk"/>
</dbReference>
<comment type="caution">
    <text evidence="5">The sequence shown here is derived from an EMBL/GenBank/DDBJ whole genome shotgun (WGS) entry which is preliminary data.</text>
</comment>
<feature type="region of interest" description="Disordered" evidence="3">
    <location>
        <begin position="546"/>
        <end position="565"/>
    </location>
</feature>
<accession>A0ABR4MV97</accession>
<dbReference type="Pfam" id="PF00350">
    <property type="entry name" value="Dynamin_N"/>
    <property type="match status" value="1"/>
</dbReference>
<dbReference type="InterPro" id="IPR027417">
    <property type="entry name" value="P-loop_NTPase"/>
</dbReference>
<dbReference type="PANTHER" id="PTHR11566">
    <property type="entry name" value="DYNAMIN"/>
    <property type="match status" value="1"/>
</dbReference>
<dbReference type="InterPro" id="IPR001401">
    <property type="entry name" value="Dynamin_GTPase"/>
</dbReference>
<reference evidence="5 6" key="1">
    <citation type="submission" date="2023-09" db="EMBL/GenBank/DDBJ databases">
        <title>Pangenome analysis of Batrachochytrium dendrobatidis and related Chytrids.</title>
        <authorList>
            <person name="Yacoub M.N."/>
            <person name="Stajich J.E."/>
            <person name="James T.Y."/>
        </authorList>
    </citation>
    <scope>NUCLEOTIDE SEQUENCE [LARGE SCALE GENOMIC DNA]</scope>
    <source>
        <strain evidence="5 6">JEL0888</strain>
    </source>
</reference>
<evidence type="ECO:0000256" key="3">
    <source>
        <dbReference type="SAM" id="MobiDB-lite"/>
    </source>
</evidence>
<dbReference type="Pfam" id="PF01031">
    <property type="entry name" value="Dynamin_M"/>
    <property type="match status" value="2"/>
</dbReference>
<feature type="compositionally biased region" description="Low complexity" evidence="3">
    <location>
        <begin position="368"/>
        <end position="389"/>
    </location>
</feature>
<keyword evidence="1" id="KW-0547">Nucleotide-binding</keyword>